<evidence type="ECO:0000313" key="1">
    <source>
        <dbReference type="EnsemblMetazoa" id="PPA44510.1"/>
    </source>
</evidence>
<evidence type="ECO:0000313" key="2">
    <source>
        <dbReference type="Proteomes" id="UP000005239"/>
    </source>
</evidence>
<name>A0A2A6BTW2_PRIPA</name>
<dbReference type="Proteomes" id="UP000005239">
    <property type="component" value="Unassembled WGS sequence"/>
</dbReference>
<organism evidence="1 2">
    <name type="scientific">Pristionchus pacificus</name>
    <name type="common">Parasitic nematode worm</name>
    <dbReference type="NCBI Taxonomy" id="54126"/>
    <lineage>
        <taxon>Eukaryota</taxon>
        <taxon>Metazoa</taxon>
        <taxon>Ecdysozoa</taxon>
        <taxon>Nematoda</taxon>
        <taxon>Chromadorea</taxon>
        <taxon>Rhabditida</taxon>
        <taxon>Rhabditina</taxon>
        <taxon>Diplogasteromorpha</taxon>
        <taxon>Diplogasteroidea</taxon>
        <taxon>Neodiplogasteridae</taxon>
        <taxon>Pristionchus</taxon>
    </lineage>
</organism>
<accession>A0A8R1Z743</accession>
<keyword evidence="2" id="KW-1185">Reference proteome</keyword>
<reference evidence="2" key="1">
    <citation type="journal article" date="2008" name="Nat. Genet.">
        <title>The Pristionchus pacificus genome provides a unique perspective on nematode lifestyle and parasitism.</title>
        <authorList>
            <person name="Dieterich C."/>
            <person name="Clifton S.W."/>
            <person name="Schuster L.N."/>
            <person name="Chinwalla A."/>
            <person name="Delehaunty K."/>
            <person name="Dinkelacker I."/>
            <person name="Fulton L."/>
            <person name="Fulton R."/>
            <person name="Godfrey J."/>
            <person name="Minx P."/>
            <person name="Mitreva M."/>
            <person name="Roeseler W."/>
            <person name="Tian H."/>
            <person name="Witte H."/>
            <person name="Yang S.P."/>
            <person name="Wilson R.K."/>
            <person name="Sommer R.J."/>
        </authorList>
    </citation>
    <scope>NUCLEOTIDE SEQUENCE [LARGE SCALE GENOMIC DNA]</scope>
    <source>
        <strain evidence="2">PS312</strain>
    </source>
</reference>
<reference evidence="1" key="2">
    <citation type="submission" date="2022-06" db="UniProtKB">
        <authorList>
            <consortium name="EnsemblMetazoa"/>
        </authorList>
    </citation>
    <scope>IDENTIFICATION</scope>
    <source>
        <strain evidence="1">PS312</strain>
    </source>
</reference>
<dbReference type="AlphaFoldDB" id="A0A2A6BTW2"/>
<dbReference type="EnsemblMetazoa" id="PPA44510.1">
    <property type="protein sequence ID" value="PPA44510.1"/>
    <property type="gene ID" value="WBGene00282879"/>
</dbReference>
<sequence length="141" mass="16126">MIALDRVLHCQRVLIQRIPHYGQCLGTRRLDQRSKIKDQLTELLEHADDALVCRRRSSLLVRALHNRSVKFVSRTFCVSSCYRLLEFTTLTMCTTRQSSNILMTVVRSTAADDAETFIVSQPVQIPTFPRKMTSSKGTNIL</sequence>
<gene>
    <name evidence="1" type="primary">WBGene00282879</name>
</gene>
<protein>
    <submittedName>
        <fullName evidence="1">Uncharacterized protein</fullName>
    </submittedName>
</protein>
<proteinExistence type="predicted"/>
<accession>A0A2A6BTW2</accession>